<evidence type="ECO:0000313" key="2">
    <source>
        <dbReference type="Proteomes" id="UP000006919"/>
    </source>
</evidence>
<dbReference type="Proteomes" id="UP000006919">
    <property type="component" value="Chromosome"/>
</dbReference>
<protein>
    <submittedName>
        <fullName evidence="1">Uncharacterized protein</fullName>
    </submittedName>
</protein>
<dbReference type="HOGENOM" id="CLU_192906_1_0_9"/>
<organism evidence="1 2">
    <name type="scientific">Ruminococcus albus (strain ATCC 27210 / DSM 20455 / JCM 14654 / NCDO 2250 / 7)</name>
    <dbReference type="NCBI Taxonomy" id="697329"/>
    <lineage>
        <taxon>Bacteria</taxon>
        <taxon>Bacillati</taxon>
        <taxon>Bacillota</taxon>
        <taxon>Clostridia</taxon>
        <taxon>Eubacteriales</taxon>
        <taxon>Oscillospiraceae</taxon>
        <taxon>Ruminococcus</taxon>
    </lineage>
</organism>
<reference evidence="1 2" key="1">
    <citation type="journal article" date="2011" name="J. Bacteriol.">
        <title>Complete genome of the cellulolytic ruminal bacterium Ruminococcus albus 7.</title>
        <authorList>
            <person name="Suen G."/>
            <person name="Stevenson D.M."/>
            <person name="Bruce D.C."/>
            <person name="Chertkov O."/>
            <person name="Copeland A."/>
            <person name="Cheng J.F."/>
            <person name="Detter C."/>
            <person name="Detter J.C."/>
            <person name="Goodwin L.A."/>
            <person name="Han C.S."/>
            <person name="Hauser L.J."/>
            <person name="Ivanova N.N."/>
            <person name="Kyrpides N.C."/>
            <person name="Land M.L."/>
            <person name="Lapidus A."/>
            <person name="Lucas S."/>
            <person name="Ovchinnikova G."/>
            <person name="Pitluck S."/>
            <person name="Tapia R."/>
            <person name="Woyke T."/>
            <person name="Boyum J."/>
            <person name="Mead D."/>
            <person name="Weimer P.J."/>
        </authorList>
    </citation>
    <scope>NUCLEOTIDE SEQUENCE [LARGE SCALE GENOMIC DNA]</scope>
    <source>
        <strain evidence="2">ATCC 27210 / DSM 20455 / JCM 14654 / NCDO 2250 / 7</strain>
    </source>
</reference>
<dbReference type="RefSeq" id="WP_013498232.1">
    <property type="nucleotide sequence ID" value="NC_014833.1"/>
</dbReference>
<dbReference type="OrthoDB" id="2625437at2"/>
<dbReference type="EMBL" id="CP002403">
    <property type="protein sequence ID" value="ADU22067.1"/>
    <property type="molecule type" value="Genomic_DNA"/>
</dbReference>
<name>E6UH75_RUMA7</name>
<evidence type="ECO:0000313" key="1">
    <source>
        <dbReference type="EMBL" id="ADU22067.1"/>
    </source>
</evidence>
<accession>E6UH75</accession>
<dbReference type="AlphaFoldDB" id="E6UH75"/>
<dbReference type="STRING" id="697329.Rumal_1566"/>
<sequence>MANFKTCKECGKTLYADDIAIHRKLINRGADEFFCIDCLAVKLGCTRADIERLIEYYRSTGRCTLFV</sequence>
<dbReference type="KEGG" id="ral:Rumal_1566"/>
<gene>
    <name evidence="1" type="ordered locus">Rumal_1566</name>
</gene>
<dbReference type="eggNOG" id="ENOG5033D42">
    <property type="taxonomic scope" value="Bacteria"/>
</dbReference>
<proteinExistence type="predicted"/>